<evidence type="ECO:0000256" key="5">
    <source>
        <dbReference type="SAM" id="Phobius"/>
    </source>
</evidence>
<feature type="transmembrane region" description="Helical" evidence="5">
    <location>
        <begin position="260"/>
        <end position="283"/>
    </location>
</feature>
<reference evidence="6" key="1">
    <citation type="submission" date="2025-08" db="UniProtKB">
        <authorList>
            <consortium name="Ensembl"/>
        </authorList>
    </citation>
    <scope>IDENTIFICATION</scope>
</reference>
<keyword evidence="4 5" id="KW-0472">Membrane</keyword>
<protein>
    <submittedName>
        <fullName evidence="6">Uncharacterized protein</fullName>
    </submittedName>
</protein>
<feature type="transmembrane region" description="Helical" evidence="5">
    <location>
        <begin position="136"/>
        <end position="156"/>
    </location>
</feature>
<reference evidence="6" key="2">
    <citation type="submission" date="2025-09" db="UniProtKB">
        <authorList>
            <consortium name="Ensembl"/>
        </authorList>
    </citation>
    <scope>IDENTIFICATION</scope>
</reference>
<dbReference type="InterPro" id="IPR005178">
    <property type="entry name" value="Ostalpha/TMEM184C"/>
</dbReference>
<feature type="transmembrane region" description="Helical" evidence="5">
    <location>
        <begin position="190"/>
        <end position="212"/>
    </location>
</feature>
<evidence type="ECO:0000313" key="7">
    <source>
        <dbReference type="Proteomes" id="UP000261620"/>
    </source>
</evidence>
<dbReference type="STRING" id="94237.ENSMMOP00000004649"/>
<keyword evidence="2 5" id="KW-0812">Transmembrane</keyword>
<evidence type="ECO:0000313" key="6">
    <source>
        <dbReference type="Ensembl" id="ENSMMOP00000004649.1"/>
    </source>
</evidence>
<feature type="transmembrane region" description="Helical" evidence="5">
    <location>
        <begin position="303"/>
        <end position="324"/>
    </location>
</feature>
<feature type="transmembrane region" description="Helical" evidence="5">
    <location>
        <begin position="224"/>
        <end position="248"/>
    </location>
</feature>
<dbReference type="SMART" id="SM01417">
    <property type="entry name" value="Solute_trans_a"/>
    <property type="match status" value="1"/>
</dbReference>
<dbReference type="OMA" id="YNLALFW"/>
<sequence length="417" mass="47049">MLRLWRRDVPLSERLGQDVPLAVAPSLPPTVAPTGPNMSWLSEAPLLSPDQPIFLMTPAAQAVSGFFVWTALILTCHQIYMHLRFYSSPREQRHIVRILFIVPIYAFDSWLSLLFFTNDQYYVYFDTVRDCYEAFVIYNFLSLCYEYLGGESAIMAEIRGKPIESSCMYGTCCLKGKTYSIGLLRFCKQATLQFCVVKPLMAIITVILQAYGKYKDGDFNVASGYLYVTIIYNISVSLSLYALFLFYFSTRELLSPYSPMLKFFMVKSVIFLSFWQGMLLAILEKCGAIPQINSVEVSVGEGTVAAGYQNFIICVEMFFAALALRHAFTYKVYMDKSLDSQGRCAPMKSISSSLKETMNPGDMVQDAIHNFSPAYQQYTQQSTLEQGAPVPVCRLHSAVSGHSDTEKTLLLSSDDEF</sequence>
<keyword evidence="3 5" id="KW-1133">Transmembrane helix</keyword>
<proteinExistence type="predicted"/>
<keyword evidence="7" id="KW-1185">Reference proteome</keyword>
<evidence type="ECO:0000256" key="1">
    <source>
        <dbReference type="ARBA" id="ARBA00004141"/>
    </source>
</evidence>
<dbReference type="Ensembl" id="ENSMMOT00000004733.1">
    <property type="protein sequence ID" value="ENSMMOP00000004649.1"/>
    <property type="gene ID" value="ENSMMOG00000003710.1"/>
</dbReference>
<organism evidence="6 7">
    <name type="scientific">Mola mola</name>
    <name type="common">Ocean sunfish</name>
    <name type="synonym">Tetraodon mola</name>
    <dbReference type="NCBI Taxonomy" id="94237"/>
    <lineage>
        <taxon>Eukaryota</taxon>
        <taxon>Metazoa</taxon>
        <taxon>Chordata</taxon>
        <taxon>Craniata</taxon>
        <taxon>Vertebrata</taxon>
        <taxon>Euteleostomi</taxon>
        <taxon>Actinopterygii</taxon>
        <taxon>Neopterygii</taxon>
        <taxon>Teleostei</taxon>
        <taxon>Neoteleostei</taxon>
        <taxon>Acanthomorphata</taxon>
        <taxon>Eupercaria</taxon>
        <taxon>Tetraodontiformes</taxon>
        <taxon>Molidae</taxon>
        <taxon>Mola</taxon>
    </lineage>
</organism>
<dbReference type="AlphaFoldDB" id="A0A3Q3W7S1"/>
<accession>A0A3Q3W7S1</accession>
<name>A0A3Q3W7S1_MOLML</name>
<dbReference type="GO" id="GO:0016020">
    <property type="term" value="C:membrane"/>
    <property type="evidence" value="ECO:0007669"/>
    <property type="project" value="UniProtKB-SubCell"/>
</dbReference>
<evidence type="ECO:0000256" key="2">
    <source>
        <dbReference type="ARBA" id="ARBA00022692"/>
    </source>
</evidence>
<dbReference type="PANTHER" id="PTHR23423">
    <property type="entry name" value="ORGANIC SOLUTE TRANSPORTER-RELATED"/>
    <property type="match status" value="1"/>
</dbReference>
<feature type="transmembrane region" description="Helical" evidence="5">
    <location>
        <begin position="95"/>
        <end position="116"/>
    </location>
</feature>
<dbReference type="Proteomes" id="UP000261620">
    <property type="component" value="Unplaced"/>
</dbReference>
<feature type="transmembrane region" description="Helical" evidence="5">
    <location>
        <begin position="53"/>
        <end position="74"/>
    </location>
</feature>
<evidence type="ECO:0000256" key="4">
    <source>
        <dbReference type="ARBA" id="ARBA00023136"/>
    </source>
</evidence>
<dbReference type="Pfam" id="PF03619">
    <property type="entry name" value="Solute_trans_a"/>
    <property type="match status" value="1"/>
</dbReference>
<comment type="subcellular location">
    <subcellularLocation>
        <location evidence="1">Membrane</location>
        <topology evidence="1">Multi-pass membrane protein</topology>
    </subcellularLocation>
</comment>
<evidence type="ECO:0000256" key="3">
    <source>
        <dbReference type="ARBA" id="ARBA00022989"/>
    </source>
</evidence>